<evidence type="ECO:0000313" key="3">
    <source>
        <dbReference type="EMBL" id="QKM69694.1"/>
    </source>
</evidence>
<proteinExistence type="inferred from homology"/>
<feature type="region of interest" description="Disordered" evidence="2">
    <location>
        <begin position="1"/>
        <end position="35"/>
    </location>
</feature>
<dbReference type="InterPro" id="IPR010371">
    <property type="entry name" value="YBR137W-like"/>
</dbReference>
<dbReference type="SUPFAM" id="SSF143744">
    <property type="entry name" value="GlcG-like"/>
    <property type="match status" value="1"/>
</dbReference>
<comment type="similarity">
    <text evidence="1">Belongs to the UPF0303 family.</text>
</comment>
<evidence type="ECO:0000313" key="4">
    <source>
        <dbReference type="Proteomes" id="UP000005940"/>
    </source>
</evidence>
<dbReference type="InterPro" id="IPR038084">
    <property type="entry name" value="PduO/GlcC-like_sf"/>
</dbReference>
<dbReference type="InterPro" id="IPR005624">
    <property type="entry name" value="PduO/GlcC-like"/>
</dbReference>
<dbReference type="Pfam" id="PF03928">
    <property type="entry name" value="HbpS-like"/>
    <property type="match status" value="1"/>
</dbReference>
<evidence type="ECO:0000256" key="1">
    <source>
        <dbReference type="HAMAP-Rule" id="MF_00761"/>
    </source>
</evidence>
<keyword evidence="4" id="KW-1185">Reference proteome</keyword>
<sequence length="190" mass="19889">MTAAAAAAPAPVPGESGPDAPGGPDRPAAGTAPTVEELSAQERRLVLDRFTHADAWALGTLLVEMARLRNAPVAVDIRRGGQQLFHAALPGSSPDDDAWIDRKRRVVARYGESSLLVAARHRDRGTRFEEAARLDPARYAALGGSFPLTVTGAGVVGAVTVSGLSHLDDHALAVEALERFLTTTRTPSGV</sequence>
<dbReference type="Gene3D" id="3.30.450.150">
    <property type="entry name" value="Haem-degrading domain"/>
    <property type="match status" value="1"/>
</dbReference>
<name>I2MYR1_STRT9</name>
<organism evidence="3 4">
    <name type="scientific">Streptomyces tsukubensis (strain DSM 42081 / NBRC 108919 / NRRL 18488 / 9993)</name>
    <dbReference type="NCBI Taxonomy" id="1114943"/>
    <lineage>
        <taxon>Bacteria</taxon>
        <taxon>Bacillati</taxon>
        <taxon>Actinomycetota</taxon>
        <taxon>Actinomycetes</taxon>
        <taxon>Kitasatosporales</taxon>
        <taxon>Streptomycetaceae</taxon>
        <taxon>Streptomyces</taxon>
    </lineage>
</organism>
<gene>
    <name evidence="3" type="ORF">STSU_023525</name>
</gene>
<dbReference type="HAMAP" id="MF_00761">
    <property type="entry name" value="UPF0303"/>
    <property type="match status" value="1"/>
</dbReference>
<dbReference type="Proteomes" id="UP000005940">
    <property type="component" value="Chromosome"/>
</dbReference>
<dbReference type="EMBL" id="CP029159">
    <property type="protein sequence ID" value="QKM69694.1"/>
    <property type="molecule type" value="Genomic_DNA"/>
</dbReference>
<evidence type="ECO:0000256" key="2">
    <source>
        <dbReference type="SAM" id="MobiDB-lite"/>
    </source>
</evidence>
<dbReference type="NCBIfam" id="NF002696">
    <property type="entry name" value="PRK02487.1-5"/>
    <property type="match status" value="1"/>
</dbReference>
<protein>
    <recommendedName>
        <fullName evidence="1">UPF0303 protein STSU_023525</fullName>
    </recommendedName>
</protein>
<dbReference type="PANTHER" id="PTHR28255">
    <property type="match status" value="1"/>
</dbReference>
<accession>I2MYR1</accession>
<dbReference type="PANTHER" id="PTHR28255:SF1">
    <property type="entry name" value="UPF0303 PROTEIN YBR137W"/>
    <property type="match status" value="1"/>
</dbReference>
<dbReference type="AlphaFoldDB" id="I2MYR1"/>
<dbReference type="RefSeq" id="WP_006349136.1">
    <property type="nucleotide sequence ID" value="NZ_CP029159.1"/>
</dbReference>
<reference evidence="3 4" key="1">
    <citation type="journal article" date="2012" name="J. Bacteriol.">
        <title>Draft genome of Streptomyces tsukubaensis NRRL 18488, the producer of the clinically important immunosuppressant tacrolimus (FK506).</title>
        <authorList>
            <person name="Barreiro C."/>
            <person name="Prieto C."/>
            <person name="Sola-Landa A."/>
            <person name="Solera E."/>
            <person name="Martinez-Castro M."/>
            <person name="Perez-Redondo R."/>
            <person name="Garcia-Estrada C."/>
            <person name="Aparicio J.F."/>
            <person name="Fernandez-Martinez L.T."/>
            <person name="Santos-Aberturas J."/>
            <person name="Salehi-Najafabadi Z."/>
            <person name="Rodriguez-Garcia A."/>
            <person name="Tauch A."/>
            <person name="Martin J.F."/>
        </authorList>
    </citation>
    <scope>NUCLEOTIDE SEQUENCE [LARGE SCALE GENOMIC DNA]</scope>
    <source>
        <strain evidence="4">DSM 42081 / NBRC 108919 / NRRL 18488 / 9993</strain>
    </source>
</reference>
<feature type="compositionally biased region" description="Low complexity" evidence="2">
    <location>
        <begin position="17"/>
        <end position="34"/>
    </location>
</feature>